<evidence type="ECO:0000313" key="6">
    <source>
        <dbReference type="EMBL" id="KAK9075777.1"/>
    </source>
</evidence>
<evidence type="ECO:0000256" key="2">
    <source>
        <dbReference type="ARBA" id="ARBA00022670"/>
    </source>
</evidence>
<keyword evidence="2" id="KW-0645">Protease</keyword>
<accession>A0AAP0H8Q6</accession>
<dbReference type="Gene3D" id="3.40.395.10">
    <property type="entry name" value="Adenoviral Proteinase, Chain A"/>
    <property type="match status" value="1"/>
</dbReference>
<dbReference type="InterPro" id="IPR003653">
    <property type="entry name" value="Peptidase_C48_C"/>
</dbReference>
<feature type="region of interest" description="Disordered" evidence="4">
    <location>
        <begin position="1"/>
        <end position="68"/>
    </location>
</feature>
<evidence type="ECO:0000256" key="1">
    <source>
        <dbReference type="ARBA" id="ARBA00005234"/>
    </source>
</evidence>
<reference evidence="6 7" key="1">
    <citation type="submission" date="2024-04" db="EMBL/GenBank/DDBJ databases">
        <title>The reference genome of an endangered Asteraceae, Deinandra increscens subsp. villosa, native to the Central Coast of California.</title>
        <authorList>
            <person name="Guilliams M."/>
            <person name="Hasenstab-Lehman K."/>
            <person name="Meyer R."/>
            <person name="Mcevoy S."/>
        </authorList>
    </citation>
    <scope>NUCLEOTIDE SEQUENCE [LARGE SCALE GENOMIC DNA]</scope>
    <source>
        <tissue evidence="6">Leaf</tissue>
    </source>
</reference>
<evidence type="ECO:0000259" key="5">
    <source>
        <dbReference type="Pfam" id="PF02902"/>
    </source>
</evidence>
<dbReference type="GO" id="GO:0008234">
    <property type="term" value="F:cysteine-type peptidase activity"/>
    <property type="evidence" value="ECO:0007669"/>
    <property type="project" value="InterPro"/>
</dbReference>
<dbReference type="InterPro" id="IPR038765">
    <property type="entry name" value="Papain-like_cys_pep_sf"/>
</dbReference>
<sequence>MKKDSKGAKVGNDKLSQDSVESRAQNESKAKCSLTKKKRLNVESDCEPKKKKLKKEISAKEDSLKTTKTKTEKFPVEVKNVSNFVTSSFLDELESDDFENLESEALSKMNRNINENLKDDNDVVPSFGFSKILTTEEEKSDDQEKDDQVAGKEKVDDCVSNLIEKTPFLKVDCSTDFQQKLDELVVSPKPVSSAGPIVVYDENKTRPKRKIVLSDFLRSPYVQRPVVIKASRTKLENEISEFVFSATLTHSDIVFKTKEGENVARHSFESLCPGIEVHLNVISAWSRQLNYQETFKKKESPTRLFCSPDMLLPSHYDKGVKNEDRFFHFESKMISILSAEDLNSIIGIDLVFIPIVCGEHYYLMCFNMKTHTVEVIDSIKSPKKNYKTWPQKMRIAFVDFLISIGHKEWEEFKSATIDYVDMPWKTQKNFIDCGIFLMRHMETYFGDLKKWKSELSEEKNQNDELKDLRCKYVAKLLTSDINLQNASIVQEMKNFLKMNDDSRMILRETGVARIKYNLKVNVDAQDKEDN</sequence>
<dbReference type="EMBL" id="JBCNJP010000007">
    <property type="protein sequence ID" value="KAK9075777.1"/>
    <property type="molecule type" value="Genomic_DNA"/>
</dbReference>
<comment type="caution">
    <text evidence="6">The sequence shown here is derived from an EMBL/GenBank/DDBJ whole genome shotgun (WGS) entry which is preliminary data.</text>
</comment>
<dbReference type="Pfam" id="PF02902">
    <property type="entry name" value="Peptidase_C48"/>
    <property type="match status" value="1"/>
</dbReference>
<gene>
    <name evidence="6" type="ORF">SSX86_004106</name>
</gene>
<feature type="domain" description="Ubiquitin-like protease family profile" evidence="5">
    <location>
        <begin position="345"/>
        <end position="461"/>
    </location>
</feature>
<dbReference type="AlphaFoldDB" id="A0AAP0H8Q6"/>
<evidence type="ECO:0000313" key="7">
    <source>
        <dbReference type="Proteomes" id="UP001408789"/>
    </source>
</evidence>
<organism evidence="6 7">
    <name type="scientific">Deinandra increscens subsp. villosa</name>
    <dbReference type="NCBI Taxonomy" id="3103831"/>
    <lineage>
        <taxon>Eukaryota</taxon>
        <taxon>Viridiplantae</taxon>
        <taxon>Streptophyta</taxon>
        <taxon>Embryophyta</taxon>
        <taxon>Tracheophyta</taxon>
        <taxon>Spermatophyta</taxon>
        <taxon>Magnoliopsida</taxon>
        <taxon>eudicotyledons</taxon>
        <taxon>Gunneridae</taxon>
        <taxon>Pentapetalae</taxon>
        <taxon>asterids</taxon>
        <taxon>campanulids</taxon>
        <taxon>Asterales</taxon>
        <taxon>Asteraceae</taxon>
        <taxon>Asteroideae</taxon>
        <taxon>Heliantheae alliance</taxon>
        <taxon>Madieae</taxon>
        <taxon>Madiinae</taxon>
        <taxon>Deinandra</taxon>
    </lineage>
</organism>
<keyword evidence="3" id="KW-0378">Hydrolase</keyword>
<evidence type="ECO:0000256" key="3">
    <source>
        <dbReference type="ARBA" id="ARBA00022801"/>
    </source>
</evidence>
<dbReference type="Proteomes" id="UP001408789">
    <property type="component" value="Unassembled WGS sequence"/>
</dbReference>
<protein>
    <recommendedName>
        <fullName evidence="5">Ubiquitin-like protease family profile domain-containing protein</fullName>
    </recommendedName>
</protein>
<dbReference type="SUPFAM" id="SSF54001">
    <property type="entry name" value="Cysteine proteinases"/>
    <property type="match status" value="1"/>
</dbReference>
<keyword evidence="7" id="KW-1185">Reference proteome</keyword>
<evidence type="ECO:0000256" key="4">
    <source>
        <dbReference type="SAM" id="MobiDB-lite"/>
    </source>
</evidence>
<comment type="similarity">
    <text evidence="1">Belongs to the peptidase C48 family.</text>
</comment>
<dbReference type="GO" id="GO:0006508">
    <property type="term" value="P:proteolysis"/>
    <property type="evidence" value="ECO:0007669"/>
    <property type="project" value="UniProtKB-KW"/>
</dbReference>
<name>A0AAP0H8Q6_9ASTR</name>
<feature type="compositionally biased region" description="Basic and acidic residues" evidence="4">
    <location>
        <begin position="1"/>
        <end position="30"/>
    </location>
</feature>
<proteinExistence type="inferred from homology"/>
<feature type="compositionally biased region" description="Basic and acidic residues" evidence="4">
    <location>
        <begin position="55"/>
        <end position="68"/>
    </location>
</feature>